<dbReference type="Pfam" id="PF16010">
    <property type="entry name" value="CDH-cyt"/>
    <property type="match status" value="1"/>
</dbReference>
<keyword evidence="2" id="KW-0813">Transport</keyword>
<evidence type="ECO:0000256" key="9">
    <source>
        <dbReference type="SAM" id="SignalP"/>
    </source>
</evidence>
<name>A0A316YZI6_9BASI</name>
<feature type="region of interest" description="Disordered" evidence="7">
    <location>
        <begin position="407"/>
        <end position="428"/>
    </location>
</feature>
<organism evidence="11 12">
    <name type="scientific">Tilletiopsis washingtonensis</name>
    <dbReference type="NCBI Taxonomy" id="58919"/>
    <lineage>
        <taxon>Eukaryota</taxon>
        <taxon>Fungi</taxon>
        <taxon>Dikarya</taxon>
        <taxon>Basidiomycota</taxon>
        <taxon>Ustilaginomycotina</taxon>
        <taxon>Exobasidiomycetes</taxon>
        <taxon>Entylomatales</taxon>
        <taxon>Entylomatales incertae sedis</taxon>
        <taxon>Tilletiopsis</taxon>
    </lineage>
</organism>
<keyword evidence="3 8" id="KW-0812">Transmembrane</keyword>
<dbReference type="EMBL" id="KZ819311">
    <property type="protein sequence ID" value="PWN94562.1"/>
    <property type="molecule type" value="Genomic_DNA"/>
</dbReference>
<gene>
    <name evidence="11" type="ORF">FA09DRAFT_313465</name>
</gene>
<dbReference type="SMART" id="SM00664">
    <property type="entry name" value="DoH"/>
    <property type="match status" value="1"/>
</dbReference>
<dbReference type="SMART" id="SM00665">
    <property type="entry name" value="B561"/>
    <property type="match status" value="1"/>
</dbReference>
<feature type="region of interest" description="Disordered" evidence="7">
    <location>
        <begin position="201"/>
        <end position="225"/>
    </location>
</feature>
<protein>
    <submittedName>
        <fullName evidence="11">CBD9-like protein</fullName>
    </submittedName>
</protein>
<keyword evidence="5 8" id="KW-1133">Transmembrane helix</keyword>
<evidence type="ECO:0000256" key="7">
    <source>
        <dbReference type="SAM" id="MobiDB-lite"/>
    </source>
</evidence>
<dbReference type="RefSeq" id="XP_025594841.1">
    <property type="nucleotide sequence ID" value="XM_025740732.1"/>
</dbReference>
<evidence type="ECO:0000256" key="2">
    <source>
        <dbReference type="ARBA" id="ARBA00022448"/>
    </source>
</evidence>
<dbReference type="InterPro" id="IPR005018">
    <property type="entry name" value="DOMON_domain"/>
</dbReference>
<feature type="signal peptide" evidence="9">
    <location>
        <begin position="1"/>
        <end position="23"/>
    </location>
</feature>
<keyword evidence="12" id="KW-1185">Reference proteome</keyword>
<dbReference type="SUPFAM" id="SSF49344">
    <property type="entry name" value="CBD9-like"/>
    <property type="match status" value="1"/>
</dbReference>
<feature type="transmembrane region" description="Helical" evidence="8">
    <location>
        <begin position="338"/>
        <end position="356"/>
    </location>
</feature>
<accession>A0A316YZI6</accession>
<keyword evidence="9" id="KW-0732">Signal</keyword>
<dbReference type="CDD" id="cd09630">
    <property type="entry name" value="CDH_like_cytochrome"/>
    <property type="match status" value="1"/>
</dbReference>
<dbReference type="PROSITE" id="PS50939">
    <property type="entry name" value="CYTOCHROME_B561"/>
    <property type="match status" value="1"/>
</dbReference>
<evidence type="ECO:0000313" key="11">
    <source>
        <dbReference type="EMBL" id="PWN94562.1"/>
    </source>
</evidence>
<dbReference type="OrthoDB" id="19261at2759"/>
<comment type="subcellular location">
    <subcellularLocation>
        <location evidence="1">Membrane</location>
    </subcellularLocation>
</comment>
<dbReference type="AlphaFoldDB" id="A0A316YZI6"/>
<keyword evidence="6 8" id="KW-0472">Membrane</keyword>
<feature type="compositionally biased region" description="Low complexity" evidence="7">
    <location>
        <begin position="208"/>
        <end position="223"/>
    </location>
</feature>
<feature type="chain" id="PRO_5016351620" evidence="9">
    <location>
        <begin position="24"/>
        <end position="428"/>
    </location>
</feature>
<reference evidence="11 12" key="1">
    <citation type="journal article" date="2018" name="Mol. Biol. Evol.">
        <title>Broad Genomic Sampling Reveals a Smut Pathogenic Ancestry of the Fungal Clade Ustilaginomycotina.</title>
        <authorList>
            <person name="Kijpornyongpan T."/>
            <person name="Mondo S.J."/>
            <person name="Barry K."/>
            <person name="Sandor L."/>
            <person name="Lee J."/>
            <person name="Lipzen A."/>
            <person name="Pangilinan J."/>
            <person name="LaButti K."/>
            <person name="Hainaut M."/>
            <person name="Henrissat B."/>
            <person name="Grigoriev I.V."/>
            <person name="Spatafora J.W."/>
            <person name="Aime M.C."/>
        </authorList>
    </citation>
    <scope>NUCLEOTIDE SEQUENCE [LARGE SCALE GENOMIC DNA]</scope>
    <source>
        <strain evidence="11 12">MCA 4186</strain>
    </source>
</reference>
<evidence type="ECO:0000256" key="4">
    <source>
        <dbReference type="ARBA" id="ARBA00022982"/>
    </source>
</evidence>
<evidence type="ECO:0000259" key="10">
    <source>
        <dbReference type="PROSITE" id="PS50939"/>
    </source>
</evidence>
<dbReference type="CDD" id="cd08760">
    <property type="entry name" value="Cyt_b561_FRRS1_like"/>
    <property type="match status" value="1"/>
</dbReference>
<feature type="transmembrane region" description="Helical" evidence="8">
    <location>
        <begin position="235"/>
        <end position="261"/>
    </location>
</feature>
<feature type="transmembrane region" description="Helical" evidence="8">
    <location>
        <begin position="376"/>
        <end position="395"/>
    </location>
</feature>
<dbReference type="STRING" id="58919.A0A316YZI6"/>
<dbReference type="GeneID" id="37268276"/>
<dbReference type="Gene3D" id="1.20.120.1770">
    <property type="match status" value="1"/>
</dbReference>
<dbReference type="InterPro" id="IPR006593">
    <property type="entry name" value="Cyt_b561/ferric_Rdtase_TM"/>
</dbReference>
<feature type="transmembrane region" description="Helical" evidence="8">
    <location>
        <begin position="311"/>
        <end position="331"/>
    </location>
</feature>
<evidence type="ECO:0000256" key="3">
    <source>
        <dbReference type="ARBA" id="ARBA00022692"/>
    </source>
</evidence>
<dbReference type="Gene3D" id="2.60.40.1210">
    <property type="entry name" value="Cellobiose dehydrogenase, cytochrome domain"/>
    <property type="match status" value="1"/>
</dbReference>
<evidence type="ECO:0000256" key="8">
    <source>
        <dbReference type="SAM" id="Phobius"/>
    </source>
</evidence>
<evidence type="ECO:0000256" key="1">
    <source>
        <dbReference type="ARBA" id="ARBA00004370"/>
    </source>
</evidence>
<sequence length="428" mass="45499">MRLSSPLAALATLAAAALPAAYAQIAMASGMTADSYCNSGGQFCVTGVYVPSAQAVNYTVVVQKAGNTPYGWTGVGVGSGMAGANMVIGWVNGPGSATISHRSASGEVMPTEARVATNNLPAFTANSQTTTTAEYSVYSWLFPASSAPSGTVSHIYGYAGSNKAPSSSDSGATLRQHDTYGYFSLDMSKAYDGTAPAGLPNVAATTPSSTDSNGSSSGSAGYGQRNRDLSQMTTVVYLVHMIFMVVGLIVIAPLGILVARYGRTLFKWFPTHAGLQLFVVVLVIVGFALSVHNVMAQDKDSFSLLHHQLGLAIFILVIFQALMGALSHIIVRRTGFRYLGYFHALTGVVIFGLAVWNAHEGFELWTWQPPAYASYIIYAWAGVVALIYVIGFMFLPRERRQHKEWLANRNGGGSNQSLTHEKTPPHVA</sequence>
<evidence type="ECO:0000256" key="6">
    <source>
        <dbReference type="ARBA" id="ARBA00023136"/>
    </source>
</evidence>
<proteinExistence type="predicted"/>
<dbReference type="InterPro" id="IPR015920">
    <property type="entry name" value="Cellobiose_DH-like_cyt"/>
</dbReference>
<evidence type="ECO:0000256" key="5">
    <source>
        <dbReference type="ARBA" id="ARBA00022989"/>
    </source>
</evidence>
<dbReference type="PANTHER" id="PTHR47797">
    <property type="entry name" value="DEHYDROGENASE, PUTATIVE (AFU_ORTHOLOGUE AFUA_8G05805)-RELATED"/>
    <property type="match status" value="1"/>
</dbReference>
<dbReference type="Pfam" id="PF03188">
    <property type="entry name" value="Cytochrom_B561"/>
    <property type="match status" value="1"/>
</dbReference>
<feature type="compositionally biased region" description="Basic and acidic residues" evidence="7">
    <location>
        <begin position="419"/>
        <end position="428"/>
    </location>
</feature>
<feature type="domain" description="Cytochrome b561" evidence="10">
    <location>
        <begin position="199"/>
        <end position="397"/>
    </location>
</feature>
<dbReference type="GO" id="GO:0016020">
    <property type="term" value="C:membrane"/>
    <property type="evidence" value="ECO:0007669"/>
    <property type="project" value="UniProtKB-SubCell"/>
</dbReference>
<keyword evidence="4" id="KW-0249">Electron transport</keyword>
<evidence type="ECO:0000313" key="12">
    <source>
        <dbReference type="Proteomes" id="UP000245946"/>
    </source>
</evidence>
<feature type="transmembrane region" description="Helical" evidence="8">
    <location>
        <begin position="273"/>
        <end position="291"/>
    </location>
</feature>
<dbReference type="Proteomes" id="UP000245946">
    <property type="component" value="Unassembled WGS sequence"/>
</dbReference>
<dbReference type="PANTHER" id="PTHR47797:SF3">
    <property type="entry name" value="CYTOCHROME B561 DOMAIN-CONTAINING PROTEIN"/>
    <property type="match status" value="1"/>
</dbReference>